<evidence type="ECO:0000259" key="8">
    <source>
        <dbReference type="PROSITE" id="PS50850"/>
    </source>
</evidence>
<feature type="domain" description="Major facilitator superfamily (MFS) profile" evidence="8">
    <location>
        <begin position="68"/>
        <end position="483"/>
    </location>
</feature>
<evidence type="ECO:0000256" key="2">
    <source>
        <dbReference type="ARBA" id="ARBA00022448"/>
    </source>
</evidence>
<dbReference type="GO" id="GO:0016020">
    <property type="term" value="C:membrane"/>
    <property type="evidence" value="ECO:0007669"/>
    <property type="project" value="UniProtKB-SubCell"/>
</dbReference>
<dbReference type="PROSITE" id="PS50850">
    <property type="entry name" value="MFS"/>
    <property type="match status" value="1"/>
</dbReference>
<gene>
    <name evidence="9" type="ORF">QBC37DRAFT_400295</name>
</gene>
<dbReference type="SUPFAM" id="SSF103473">
    <property type="entry name" value="MFS general substrate transporter"/>
    <property type="match status" value="1"/>
</dbReference>
<evidence type="ECO:0000256" key="7">
    <source>
        <dbReference type="SAM" id="Phobius"/>
    </source>
</evidence>
<feature type="transmembrane region" description="Helical" evidence="7">
    <location>
        <begin position="107"/>
        <end position="128"/>
    </location>
</feature>
<reference evidence="9" key="1">
    <citation type="journal article" date="2023" name="Mol. Phylogenet. Evol.">
        <title>Genome-scale phylogeny and comparative genomics of the fungal order Sordariales.</title>
        <authorList>
            <person name="Hensen N."/>
            <person name="Bonometti L."/>
            <person name="Westerberg I."/>
            <person name="Brannstrom I.O."/>
            <person name="Guillou S."/>
            <person name="Cros-Aarteil S."/>
            <person name="Calhoun S."/>
            <person name="Haridas S."/>
            <person name="Kuo A."/>
            <person name="Mondo S."/>
            <person name="Pangilinan J."/>
            <person name="Riley R."/>
            <person name="LaButti K."/>
            <person name="Andreopoulos B."/>
            <person name="Lipzen A."/>
            <person name="Chen C."/>
            <person name="Yan M."/>
            <person name="Daum C."/>
            <person name="Ng V."/>
            <person name="Clum A."/>
            <person name="Steindorff A."/>
            <person name="Ohm R.A."/>
            <person name="Martin F."/>
            <person name="Silar P."/>
            <person name="Natvig D.O."/>
            <person name="Lalanne C."/>
            <person name="Gautier V."/>
            <person name="Ament-Velasquez S.L."/>
            <person name="Kruys A."/>
            <person name="Hutchinson M.I."/>
            <person name="Powell A.J."/>
            <person name="Barry K."/>
            <person name="Miller A.N."/>
            <person name="Grigoriev I.V."/>
            <person name="Debuchy R."/>
            <person name="Gladieux P."/>
            <person name="Hiltunen Thoren M."/>
            <person name="Johannesson H."/>
        </authorList>
    </citation>
    <scope>NUCLEOTIDE SEQUENCE</scope>
    <source>
        <strain evidence="9">PSN293</strain>
    </source>
</reference>
<feature type="region of interest" description="Disordered" evidence="6">
    <location>
        <begin position="1"/>
        <end position="37"/>
    </location>
</feature>
<feature type="region of interest" description="Disordered" evidence="6">
    <location>
        <begin position="488"/>
        <end position="516"/>
    </location>
</feature>
<feature type="transmembrane region" description="Helical" evidence="7">
    <location>
        <begin position="230"/>
        <end position="250"/>
    </location>
</feature>
<evidence type="ECO:0000256" key="6">
    <source>
        <dbReference type="SAM" id="MobiDB-lite"/>
    </source>
</evidence>
<comment type="caution">
    <text evidence="9">The sequence shown here is derived from an EMBL/GenBank/DDBJ whole genome shotgun (WGS) entry which is preliminary data.</text>
</comment>
<dbReference type="FunFam" id="1.20.1250.20:FF:000013">
    <property type="entry name" value="MFS general substrate transporter"/>
    <property type="match status" value="1"/>
</dbReference>
<name>A0AAN6Y9E5_9PEZI</name>
<accession>A0AAN6Y9E5</accession>
<feature type="transmembrane region" description="Helical" evidence="7">
    <location>
        <begin position="390"/>
        <end position="412"/>
    </location>
</feature>
<keyword evidence="2" id="KW-0813">Transport</keyword>
<dbReference type="InterPro" id="IPR036259">
    <property type="entry name" value="MFS_trans_sf"/>
</dbReference>
<feature type="transmembrane region" description="Helical" evidence="7">
    <location>
        <begin position="457"/>
        <end position="479"/>
    </location>
</feature>
<dbReference type="FunFam" id="1.20.1250.20:FF:000188">
    <property type="entry name" value="MFS general substrate transporter"/>
    <property type="match status" value="1"/>
</dbReference>
<feature type="transmembrane region" description="Helical" evidence="7">
    <location>
        <begin position="362"/>
        <end position="384"/>
    </location>
</feature>
<dbReference type="InterPro" id="IPR011701">
    <property type="entry name" value="MFS"/>
</dbReference>
<feature type="transmembrane region" description="Helical" evidence="7">
    <location>
        <begin position="140"/>
        <end position="158"/>
    </location>
</feature>
<evidence type="ECO:0000256" key="4">
    <source>
        <dbReference type="ARBA" id="ARBA00022989"/>
    </source>
</evidence>
<comment type="subcellular location">
    <subcellularLocation>
        <location evidence="1">Membrane</location>
        <topology evidence="1">Multi-pass membrane protein</topology>
    </subcellularLocation>
</comment>
<dbReference type="PANTHER" id="PTHR43791">
    <property type="entry name" value="PERMEASE-RELATED"/>
    <property type="match status" value="1"/>
</dbReference>
<evidence type="ECO:0000313" key="9">
    <source>
        <dbReference type="EMBL" id="KAK4213770.1"/>
    </source>
</evidence>
<keyword evidence="3 7" id="KW-0812">Transmembrane</keyword>
<protein>
    <submittedName>
        <fullName evidence="9">MFS general substrate transporter</fullName>
    </submittedName>
</protein>
<dbReference type="GO" id="GO:0022857">
    <property type="term" value="F:transmembrane transporter activity"/>
    <property type="evidence" value="ECO:0007669"/>
    <property type="project" value="InterPro"/>
</dbReference>
<dbReference type="Gene3D" id="1.20.1250.20">
    <property type="entry name" value="MFS general substrate transporter like domains"/>
    <property type="match status" value="2"/>
</dbReference>
<dbReference type="PANTHER" id="PTHR43791:SF50">
    <property type="entry name" value="TRANSPORTER, PUTATIVE (AFU_ORTHOLOGUE AFUA_2G00840)-RELATED"/>
    <property type="match status" value="1"/>
</dbReference>
<dbReference type="Proteomes" id="UP001301769">
    <property type="component" value="Unassembled WGS sequence"/>
</dbReference>
<keyword evidence="4 7" id="KW-1133">Transmembrane helix</keyword>
<organism evidence="9 10">
    <name type="scientific">Rhypophila decipiens</name>
    <dbReference type="NCBI Taxonomy" id="261697"/>
    <lineage>
        <taxon>Eukaryota</taxon>
        <taxon>Fungi</taxon>
        <taxon>Dikarya</taxon>
        <taxon>Ascomycota</taxon>
        <taxon>Pezizomycotina</taxon>
        <taxon>Sordariomycetes</taxon>
        <taxon>Sordariomycetidae</taxon>
        <taxon>Sordariales</taxon>
        <taxon>Naviculisporaceae</taxon>
        <taxon>Rhypophila</taxon>
    </lineage>
</organism>
<proteinExistence type="predicted"/>
<evidence type="ECO:0000256" key="3">
    <source>
        <dbReference type="ARBA" id="ARBA00022692"/>
    </source>
</evidence>
<feature type="transmembrane region" description="Helical" evidence="7">
    <location>
        <begin position="335"/>
        <end position="355"/>
    </location>
</feature>
<dbReference type="InterPro" id="IPR020846">
    <property type="entry name" value="MFS_dom"/>
</dbReference>
<keyword evidence="10" id="KW-1185">Reference proteome</keyword>
<evidence type="ECO:0000256" key="1">
    <source>
        <dbReference type="ARBA" id="ARBA00004141"/>
    </source>
</evidence>
<dbReference type="Pfam" id="PF07690">
    <property type="entry name" value="MFS_1"/>
    <property type="match status" value="1"/>
</dbReference>
<feature type="transmembrane region" description="Helical" evidence="7">
    <location>
        <begin position="196"/>
        <end position="218"/>
    </location>
</feature>
<keyword evidence="5 7" id="KW-0472">Membrane</keyword>
<dbReference type="EMBL" id="MU858104">
    <property type="protein sequence ID" value="KAK4213770.1"/>
    <property type="molecule type" value="Genomic_DNA"/>
</dbReference>
<feature type="transmembrane region" description="Helical" evidence="7">
    <location>
        <begin position="299"/>
        <end position="323"/>
    </location>
</feature>
<reference evidence="9" key="2">
    <citation type="submission" date="2023-05" db="EMBL/GenBank/DDBJ databases">
        <authorList>
            <consortium name="Lawrence Berkeley National Laboratory"/>
            <person name="Steindorff A."/>
            <person name="Hensen N."/>
            <person name="Bonometti L."/>
            <person name="Westerberg I."/>
            <person name="Brannstrom I.O."/>
            <person name="Guillou S."/>
            <person name="Cros-Aarteil S."/>
            <person name="Calhoun S."/>
            <person name="Haridas S."/>
            <person name="Kuo A."/>
            <person name="Mondo S."/>
            <person name="Pangilinan J."/>
            <person name="Riley R."/>
            <person name="Labutti K."/>
            <person name="Andreopoulos B."/>
            <person name="Lipzen A."/>
            <person name="Chen C."/>
            <person name="Yanf M."/>
            <person name="Daum C."/>
            <person name="Ng V."/>
            <person name="Clum A."/>
            <person name="Ohm R."/>
            <person name="Martin F."/>
            <person name="Silar P."/>
            <person name="Natvig D."/>
            <person name="Lalanne C."/>
            <person name="Gautier V."/>
            <person name="Ament-Velasquez S.L."/>
            <person name="Kruys A."/>
            <person name="Hutchinson M.I."/>
            <person name="Powell A.J."/>
            <person name="Barry K."/>
            <person name="Miller A.N."/>
            <person name="Grigoriev I.V."/>
            <person name="Debuchy R."/>
            <person name="Gladieux P."/>
            <person name="Thoren M.H."/>
            <person name="Johannesson H."/>
        </authorList>
    </citation>
    <scope>NUCLEOTIDE SEQUENCE</scope>
    <source>
        <strain evidence="9">PSN293</strain>
    </source>
</reference>
<evidence type="ECO:0000313" key="10">
    <source>
        <dbReference type="Proteomes" id="UP001301769"/>
    </source>
</evidence>
<dbReference type="AlphaFoldDB" id="A0AAN6Y9E5"/>
<sequence>MADKDAVTDQDMAIPVSEKMDLERDSSASNKTAEPSLSIGEDGIQPHTLASIDPKLERSVVWKFDLRLLPVLAVMYLFNSLDKSNLGNAKTAGLEKSLGLDVEKNQYSTILSVFFVPYVLTAPFLGLAGKKYGPNRVLPIMMFCFGACTLLVVAAHNFAGIMTLRWFLGMSESAFFPLVIYYQTMFYRRGELARRLAIFYAAQSIASAFGGLLSFGVFQIRGGTLEPWRYLFVIEGSCTILFSFFSFWYLPKSAGEAKFLSEQEQKVAFQRIQLDSSSIVNEKLDIRESLTIFRQPTSWMILAIQICLGVPLQSVNLFLPQIITRLGYSTVKTNLYTVAPNVSGAVVLLILSFLSDYTRLRFPFVAMGFLFTFIGMVIFAGIDVEHQLQVAYFASFMMTWGTSAPSVLLDVLYNNNIANENKRVLLTSVAVPAANMMGVVSSNIFRNEDRPKYIPALATTAAFGGTGLVLTLLFGAFMIMDNRKRDRRQGVKVKPTEIPTEKLQDGPASPDFRWCL</sequence>
<evidence type="ECO:0000256" key="5">
    <source>
        <dbReference type="ARBA" id="ARBA00023136"/>
    </source>
</evidence>
<feature type="transmembrane region" description="Helical" evidence="7">
    <location>
        <begin position="424"/>
        <end position="445"/>
    </location>
</feature>